<dbReference type="EMBL" id="QRVN01000021">
    <property type="protein sequence ID" value="RGS46385.1"/>
    <property type="molecule type" value="Genomic_DNA"/>
</dbReference>
<evidence type="ECO:0000313" key="2">
    <source>
        <dbReference type="Proteomes" id="UP000286113"/>
    </source>
</evidence>
<accession>A0AA92TKT1</accession>
<organism evidence="1 2">
    <name type="scientific">Segatella copri</name>
    <dbReference type="NCBI Taxonomy" id="165179"/>
    <lineage>
        <taxon>Bacteria</taxon>
        <taxon>Pseudomonadati</taxon>
        <taxon>Bacteroidota</taxon>
        <taxon>Bacteroidia</taxon>
        <taxon>Bacteroidales</taxon>
        <taxon>Prevotellaceae</taxon>
        <taxon>Segatella</taxon>
    </lineage>
</organism>
<comment type="caution">
    <text evidence="1">The sequence shown here is derived from an EMBL/GenBank/DDBJ whole genome shotgun (WGS) entry which is preliminary data.</text>
</comment>
<sequence>MHRKDVERYDELNSKLISLKGDIALLSAKKPNETVNEFKLNLINKMLAQINDLIKEFKPENDFEAFDLDVLPTNSDVLMMLNLYSNGMCRFKDANSIENSKMDEWNTKFTSKVWNIED</sequence>
<name>A0AA92TKT1_9BACT</name>
<gene>
    <name evidence="1" type="ORF">DWX90_10230</name>
</gene>
<reference evidence="1 2" key="1">
    <citation type="submission" date="2018-08" db="EMBL/GenBank/DDBJ databases">
        <title>A genome reference for cultivated species of the human gut microbiota.</title>
        <authorList>
            <person name="Zou Y."/>
            <person name="Xue W."/>
            <person name="Luo G."/>
        </authorList>
    </citation>
    <scope>NUCLEOTIDE SEQUENCE [LARGE SCALE GENOMIC DNA]</scope>
    <source>
        <strain evidence="1 2">AF22-1</strain>
    </source>
</reference>
<dbReference type="Proteomes" id="UP000286113">
    <property type="component" value="Unassembled WGS sequence"/>
</dbReference>
<proteinExistence type="predicted"/>
<evidence type="ECO:0000313" key="1">
    <source>
        <dbReference type="EMBL" id="RGS46385.1"/>
    </source>
</evidence>
<dbReference type="AlphaFoldDB" id="A0AA92TKT1"/>
<protein>
    <submittedName>
        <fullName evidence="1">Uncharacterized protein</fullName>
    </submittedName>
</protein>